<dbReference type="Proteomes" id="UP001148629">
    <property type="component" value="Unassembled WGS sequence"/>
</dbReference>
<organism evidence="1 2">
    <name type="scientific">Fusarium decemcellulare</name>
    <dbReference type="NCBI Taxonomy" id="57161"/>
    <lineage>
        <taxon>Eukaryota</taxon>
        <taxon>Fungi</taxon>
        <taxon>Dikarya</taxon>
        <taxon>Ascomycota</taxon>
        <taxon>Pezizomycotina</taxon>
        <taxon>Sordariomycetes</taxon>
        <taxon>Hypocreomycetidae</taxon>
        <taxon>Hypocreales</taxon>
        <taxon>Nectriaceae</taxon>
        <taxon>Fusarium</taxon>
        <taxon>Fusarium decemcellulare species complex</taxon>
    </lineage>
</organism>
<protein>
    <submittedName>
        <fullName evidence="1">Uncharacterized protein</fullName>
    </submittedName>
</protein>
<evidence type="ECO:0000313" key="1">
    <source>
        <dbReference type="EMBL" id="KAJ3535270.1"/>
    </source>
</evidence>
<proteinExistence type="predicted"/>
<gene>
    <name evidence="1" type="ORF">NM208_g7206</name>
</gene>
<keyword evidence="2" id="KW-1185">Reference proteome</keyword>
<accession>A0ACC1SA78</accession>
<dbReference type="EMBL" id="JANRMS010000723">
    <property type="protein sequence ID" value="KAJ3535270.1"/>
    <property type="molecule type" value="Genomic_DNA"/>
</dbReference>
<reference evidence="1" key="1">
    <citation type="submission" date="2022-08" db="EMBL/GenBank/DDBJ databases">
        <title>Genome Sequence of Fusarium decemcellulare.</title>
        <authorList>
            <person name="Buettner E."/>
        </authorList>
    </citation>
    <scope>NUCLEOTIDE SEQUENCE</scope>
    <source>
        <strain evidence="1">Babe19</strain>
    </source>
</reference>
<name>A0ACC1SA78_9HYPO</name>
<comment type="caution">
    <text evidence="1">The sequence shown here is derived from an EMBL/GenBank/DDBJ whole genome shotgun (WGS) entry which is preliminary data.</text>
</comment>
<sequence length="720" mass="79725">MAERQDRRSQPGQVRKASLGQRFKAWIEKQIHARDEFGNSLVGVSDPLLRAGIDALCRELPTLPRSEVERAAEVARNGRYYYLLSKGHVHNPSPVVTLKPAEKEALEAEREQLFSQRGMLVVISTVSLAAFLQGHVQSSFNAGSLFVETVGIYIKEHRTYADWQLGGMNAIPFLTAAFPGAPLSLPANYCLGRRGALGFSAILIIASSLGSAFAKTWVQVLGARIVGGIAMGIKAVSAPILASETAVGYWRGSTVLAWQLWVACGIMVGFVVNFAISGATDTLSSAPSEKLHQHDSRYRAFQWILGAPAVPALFLLIAVCFCYESPRFYMRPNTPNYNLGRAFEILRKVRQTDLQATRDLFLIWWSTQDEDALLQNSLQNGNHYSSQANDNPLNGDVHNGGTQNEHHPTNGNPNHRAPDSGLSYASRILVVLRLSAEQFKPLFTKRSLRNALWSSCTVALAQQLCGINVFAFYSNAMFSGYGVKTGMAYSLGFGAVNFVFALPAMRSIDIIGRRRWLLSTLPIMSCFLMAATIAYAVAPSDESATDTSDEENKPQAGTSQAIAGIIFIYLFAAAYSPGLGPIPFTLASESFPLQNREAGASVAIAINLCFAGLLTILIPRINAVFKMAGTLGFFAGLNVVAFVLIYLFVEETKQLTLEELEQIFDNPKRRFASYQLNTRLPFFLKKYLFFQWHIERPSNYDEYVLRDRQENEREDWQFPN</sequence>
<evidence type="ECO:0000313" key="2">
    <source>
        <dbReference type="Proteomes" id="UP001148629"/>
    </source>
</evidence>